<keyword evidence="11 12" id="KW-0472">Membrane</keyword>
<dbReference type="RefSeq" id="WP_185883414.1">
    <property type="nucleotide sequence ID" value="NZ_CP060052.1"/>
</dbReference>
<dbReference type="GO" id="GO:0005886">
    <property type="term" value="C:plasma membrane"/>
    <property type="evidence" value="ECO:0007669"/>
    <property type="project" value="UniProtKB-SubCell"/>
</dbReference>
<reference evidence="15 16" key="1">
    <citation type="submission" date="2020-08" db="EMBL/GenBank/DDBJ databases">
        <authorList>
            <person name="Liu G."/>
            <person name="Sun C."/>
        </authorList>
    </citation>
    <scope>NUCLEOTIDE SEQUENCE [LARGE SCALE GENOMIC DNA]</scope>
    <source>
        <strain evidence="15 16">OT19</strain>
    </source>
</reference>
<dbReference type="EMBL" id="CP060052">
    <property type="protein sequence ID" value="QNE04106.1"/>
    <property type="molecule type" value="Genomic_DNA"/>
</dbReference>
<feature type="transmembrane region" description="Helical" evidence="12">
    <location>
        <begin position="34"/>
        <end position="59"/>
    </location>
</feature>
<evidence type="ECO:0000256" key="4">
    <source>
        <dbReference type="ARBA" id="ARBA00022475"/>
    </source>
</evidence>
<dbReference type="AlphaFoldDB" id="A0A7G6VQU1"/>
<accession>A0A7G6VQU1</accession>
<evidence type="ECO:0000256" key="6">
    <source>
        <dbReference type="ARBA" id="ARBA00022692"/>
    </source>
</evidence>
<keyword evidence="9 12" id="KW-1133">Transmembrane helix</keyword>
<dbReference type="InterPro" id="IPR008972">
    <property type="entry name" value="Cupredoxin"/>
</dbReference>
<dbReference type="Gene3D" id="1.10.287.90">
    <property type="match status" value="1"/>
</dbReference>
<dbReference type="PROSITE" id="PS50999">
    <property type="entry name" value="COX2_TM"/>
    <property type="match status" value="1"/>
</dbReference>
<evidence type="ECO:0000313" key="16">
    <source>
        <dbReference type="Proteomes" id="UP000515297"/>
    </source>
</evidence>
<evidence type="ECO:0000259" key="14">
    <source>
        <dbReference type="PROSITE" id="PS50999"/>
    </source>
</evidence>
<evidence type="ECO:0000259" key="13">
    <source>
        <dbReference type="PROSITE" id="PS50857"/>
    </source>
</evidence>
<dbReference type="Gene3D" id="2.60.40.420">
    <property type="entry name" value="Cupredoxins - blue copper proteins"/>
    <property type="match status" value="1"/>
</dbReference>
<protein>
    <submittedName>
        <fullName evidence="15">COX aromatic rich motif-containing protein</fullName>
    </submittedName>
</protein>
<dbReference type="GO" id="GO:0004129">
    <property type="term" value="F:cytochrome-c oxidase activity"/>
    <property type="evidence" value="ECO:0007669"/>
    <property type="project" value="InterPro"/>
</dbReference>
<feature type="domain" description="Cytochrome oxidase subunit II copper A binding" evidence="13">
    <location>
        <begin position="115"/>
        <end position="227"/>
    </location>
</feature>
<dbReference type="PROSITE" id="PS50857">
    <property type="entry name" value="COX2_CUA"/>
    <property type="match status" value="1"/>
</dbReference>
<proteinExistence type="inferred from homology"/>
<keyword evidence="3" id="KW-0813">Transport</keyword>
<dbReference type="InterPro" id="IPR002429">
    <property type="entry name" value="CcO_II-like_C"/>
</dbReference>
<evidence type="ECO:0000256" key="11">
    <source>
        <dbReference type="ARBA" id="ARBA00023136"/>
    </source>
</evidence>
<comment type="subcellular location">
    <subcellularLocation>
        <location evidence="1">Cell membrane</location>
        <topology evidence="1">Multi-pass membrane protein</topology>
    </subcellularLocation>
</comment>
<evidence type="ECO:0000256" key="7">
    <source>
        <dbReference type="ARBA" id="ARBA00022729"/>
    </source>
</evidence>
<dbReference type="Pfam" id="PF00116">
    <property type="entry name" value="COX2"/>
    <property type="match status" value="1"/>
</dbReference>
<feature type="transmembrane region" description="Helical" evidence="12">
    <location>
        <begin position="80"/>
        <end position="101"/>
    </location>
</feature>
<dbReference type="GO" id="GO:0005507">
    <property type="term" value="F:copper ion binding"/>
    <property type="evidence" value="ECO:0007669"/>
    <property type="project" value="InterPro"/>
</dbReference>
<evidence type="ECO:0000256" key="5">
    <source>
        <dbReference type="ARBA" id="ARBA00022660"/>
    </source>
</evidence>
<evidence type="ECO:0000256" key="9">
    <source>
        <dbReference type="ARBA" id="ARBA00022989"/>
    </source>
</evidence>
<dbReference type="SUPFAM" id="SSF49503">
    <property type="entry name" value="Cupredoxins"/>
    <property type="match status" value="1"/>
</dbReference>
<dbReference type="InterPro" id="IPR010514">
    <property type="entry name" value="COX_ARM"/>
</dbReference>
<evidence type="ECO:0000256" key="2">
    <source>
        <dbReference type="ARBA" id="ARBA00007866"/>
    </source>
</evidence>
<dbReference type="InterPro" id="IPR036257">
    <property type="entry name" value="Cyt_c_oxidase_su2_TM_sf"/>
</dbReference>
<dbReference type="GO" id="GO:0042773">
    <property type="term" value="P:ATP synthesis coupled electron transport"/>
    <property type="evidence" value="ECO:0007669"/>
    <property type="project" value="TreeGrafter"/>
</dbReference>
<dbReference type="Pfam" id="PF06481">
    <property type="entry name" value="COX_ARM"/>
    <property type="match status" value="1"/>
</dbReference>
<evidence type="ECO:0000256" key="8">
    <source>
        <dbReference type="ARBA" id="ARBA00022982"/>
    </source>
</evidence>
<evidence type="ECO:0000256" key="3">
    <source>
        <dbReference type="ARBA" id="ARBA00022448"/>
    </source>
</evidence>
<dbReference type="InterPro" id="IPR045187">
    <property type="entry name" value="CcO_II"/>
</dbReference>
<sequence>MSAPACQPDGACAGAGHGVLDPAGMVAAIQHDHLVQITLIVLIVILPVFVGLPFVLWRYRLSRRDSRYAPEWRFAWLPEFVIWGVPVIIVGVLGVSLWTTLHRIDPYRPLSTGKEPPLRVQVIGLDWKFLFIYPDQGIASVNRLVVPAGRQIAFDITADGPMMSFMVPRLGGQIYAMAGMRTRLHLIADAPGSYRGLNTQYNGRNFAYQRFDLQAVGKDEYRQWVRQAKALPALDRQRYDVLARPSVVEQPLRFGSVEDDLFGAVIESYRGGRPSPGETLASAGHAHR</sequence>
<evidence type="ECO:0000256" key="10">
    <source>
        <dbReference type="ARBA" id="ARBA00023002"/>
    </source>
</evidence>
<gene>
    <name evidence="15" type="ORF">H4O24_08805</name>
</gene>
<evidence type="ECO:0000256" key="1">
    <source>
        <dbReference type="ARBA" id="ARBA00004651"/>
    </source>
</evidence>
<dbReference type="CDD" id="cd04212">
    <property type="entry name" value="CuRO_UO_II"/>
    <property type="match status" value="1"/>
</dbReference>
<keyword evidence="5" id="KW-0679">Respiratory chain</keyword>
<dbReference type="PANTHER" id="PTHR22888:SF18">
    <property type="entry name" value="CYTOCHROME BO(3) UBIQUINOL OXIDASE SUBUNIT 2"/>
    <property type="match status" value="1"/>
</dbReference>
<organism evidence="15 16">
    <name type="scientific">Croceicoccus marinus</name>
    <dbReference type="NCBI Taxonomy" id="450378"/>
    <lineage>
        <taxon>Bacteria</taxon>
        <taxon>Pseudomonadati</taxon>
        <taxon>Pseudomonadota</taxon>
        <taxon>Alphaproteobacteria</taxon>
        <taxon>Sphingomonadales</taxon>
        <taxon>Erythrobacteraceae</taxon>
        <taxon>Croceicoccus</taxon>
    </lineage>
</organism>
<keyword evidence="8" id="KW-0249">Electron transport</keyword>
<dbReference type="PANTHER" id="PTHR22888">
    <property type="entry name" value="CYTOCHROME C OXIDASE, SUBUNIT II"/>
    <property type="match status" value="1"/>
</dbReference>
<keyword evidence="6 12" id="KW-0812">Transmembrane</keyword>
<dbReference type="SUPFAM" id="SSF81464">
    <property type="entry name" value="Cytochrome c oxidase subunit II-like, transmembrane region"/>
    <property type="match status" value="1"/>
</dbReference>
<evidence type="ECO:0000256" key="12">
    <source>
        <dbReference type="SAM" id="Phobius"/>
    </source>
</evidence>
<name>A0A7G6VQU1_9SPHN</name>
<feature type="domain" description="Cytochrome oxidase subunit II transmembrane region profile" evidence="14">
    <location>
        <begin position="11"/>
        <end position="108"/>
    </location>
</feature>
<dbReference type="Proteomes" id="UP000515297">
    <property type="component" value="Chromosome"/>
</dbReference>
<keyword evidence="4" id="KW-1003">Cell membrane</keyword>
<evidence type="ECO:0000313" key="15">
    <source>
        <dbReference type="EMBL" id="QNE04106.1"/>
    </source>
</evidence>
<dbReference type="InterPro" id="IPR011759">
    <property type="entry name" value="Cyt_c_oxidase_su2_TM_dom"/>
</dbReference>
<keyword evidence="7" id="KW-0732">Signal</keyword>
<dbReference type="InterPro" id="IPR034227">
    <property type="entry name" value="CuRO_UO_II"/>
</dbReference>
<keyword evidence="10" id="KW-0560">Oxidoreductase</keyword>
<comment type="similarity">
    <text evidence="2">Belongs to the cytochrome c oxidase subunit 2 family.</text>
</comment>
<dbReference type="GO" id="GO:0009486">
    <property type="term" value="F:cytochrome bo3 ubiquinol oxidase activity"/>
    <property type="evidence" value="ECO:0007669"/>
    <property type="project" value="InterPro"/>
</dbReference>